<gene>
    <name evidence="1" type="ORF">BST96_07850</name>
</gene>
<accession>A0A1X9NER3</accession>
<protein>
    <submittedName>
        <fullName evidence="1">Uncharacterized protein</fullName>
    </submittedName>
</protein>
<reference evidence="1 2" key="1">
    <citation type="submission" date="2016-11" db="EMBL/GenBank/DDBJ databases">
        <title>Trade-off between light-utilization and light-protection in marine flavobacteria.</title>
        <authorList>
            <person name="Kumagai Y."/>
        </authorList>
    </citation>
    <scope>NUCLEOTIDE SEQUENCE [LARGE SCALE GENOMIC DNA]</scope>
    <source>
        <strain evidence="1 2">NBRC 107125</strain>
    </source>
</reference>
<evidence type="ECO:0000313" key="1">
    <source>
        <dbReference type="EMBL" id="ARN74039.1"/>
    </source>
</evidence>
<dbReference type="STRING" id="716816.BST96_07850"/>
<dbReference type="AlphaFoldDB" id="A0A1X9NER3"/>
<name>A0A1X9NER3_9GAMM</name>
<sequence length="85" mass="9639">MEAKERYTPTEKTLIKTTLQQLQGRKKTCVVSFIKGYEVYTYPHCMQYRKDKAFCNQYKGSVPTSVVDTAFDICDVEGAASDNGL</sequence>
<dbReference type="Proteomes" id="UP000193450">
    <property type="component" value="Chromosome"/>
</dbReference>
<dbReference type="KEGG" id="osg:BST96_07850"/>
<evidence type="ECO:0000313" key="2">
    <source>
        <dbReference type="Proteomes" id="UP000193450"/>
    </source>
</evidence>
<keyword evidence="2" id="KW-1185">Reference proteome</keyword>
<dbReference type="EMBL" id="CP019343">
    <property type="protein sequence ID" value="ARN74039.1"/>
    <property type="molecule type" value="Genomic_DNA"/>
</dbReference>
<organism evidence="1 2">
    <name type="scientific">Oceanicoccus sagamiensis</name>
    <dbReference type="NCBI Taxonomy" id="716816"/>
    <lineage>
        <taxon>Bacteria</taxon>
        <taxon>Pseudomonadati</taxon>
        <taxon>Pseudomonadota</taxon>
        <taxon>Gammaproteobacteria</taxon>
        <taxon>Cellvibrionales</taxon>
        <taxon>Spongiibacteraceae</taxon>
        <taxon>Oceanicoccus</taxon>
    </lineage>
</organism>
<dbReference type="RefSeq" id="WP_085758170.1">
    <property type="nucleotide sequence ID" value="NZ_CP019343.1"/>
</dbReference>
<proteinExistence type="predicted"/>